<dbReference type="Proteomes" id="UP001415857">
    <property type="component" value="Unassembled WGS sequence"/>
</dbReference>
<accession>A0AAP0R7V7</accession>
<dbReference type="PANTHER" id="PTHR11802:SF487">
    <property type="entry name" value="SERINE CARBOXYPEPTIDASE-LIKE 13"/>
    <property type="match status" value="1"/>
</dbReference>
<dbReference type="InterPro" id="IPR001563">
    <property type="entry name" value="Peptidase_S10"/>
</dbReference>
<sequence length="483" mass="53849">MQIGVEFLTRKLFGLRMSSQAAFRGCGCSDTDMGTWHVASNLPYGAEWDKCKSCGMTEPPEFNNQPLTMVRMPGMALGAAPGVDRCGQQNLCKNFISCTISMIFRRILVLSVFLGIAMSQTSVKTLPGYSGELPFTLETGYIGVGDSEDVQLFYYFVESQRTPSEDPLMVWFTGGPGCSTILSFFYESGPLGITYADYNGSLPSLHLNPYTWTKGLNMIYVDSPVGTGFSYSTTSEGYYTGDINSAALAYQFLRKAAKKSCNADFVNVDSSNQQCEADLQIIAELIQQINTQQILEPSCSMTSLKAVDTNLDRRSLRESSKDILLSSPKGPAFWCRNYGHVLAGIWANDESVQEALSVRKGTKTTWKMCNSSLAYTNDLTNVVNYHVNFTKKDIRALIYSGDHDMSIPHIGTREWIMSLNMTLYDAWRPWYVDAQVAGYTEEYTNDDYVLNFVTVKGAGHIAAEYKQGECSAMIERWFAYYPL</sequence>
<protein>
    <recommendedName>
        <fullName evidence="4">Serine carboxypeptidase-like 18</fullName>
    </recommendedName>
</protein>
<gene>
    <name evidence="2" type="ORF">L1049_000641</name>
</gene>
<dbReference type="PANTHER" id="PTHR11802">
    <property type="entry name" value="SERINE PROTEASE FAMILY S10 SERINE CARBOXYPEPTIDASE"/>
    <property type="match status" value="1"/>
</dbReference>
<dbReference type="GO" id="GO:0016747">
    <property type="term" value="F:acyltransferase activity, transferring groups other than amino-acyl groups"/>
    <property type="evidence" value="ECO:0007669"/>
    <property type="project" value="TreeGrafter"/>
</dbReference>
<dbReference type="PRINTS" id="PR00724">
    <property type="entry name" value="CRBOXYPTASEC"/>
</dbReference>
<dbReference type="Pfam" id="PF00450">
    <property type="entry name" value="Peptidase_S10"/>
    <property type="match status" value="2"/>
</dbReference>
<dbReference type="GO" id="GO:0019748">
    <property type="term" value="P:secondary metabolic process"/>
    <property type="evidence" value="ECO:0007669"/>
    <property type="project" value="TreeGrafter"/>
</dbReference>
<proteinExistence type="inferred from homology"/>
<comment type="similarity">
    <text evidence="1">Belongs to the peptidase S10 family.</text>
</comment>
<keyword evidence="3" id="KW-1185">Reference proteome</keyword>
<name>A0AAP0R7V7_LIQFO</name>
<dbReference type="EMBL" id="JBBPBK010000015">
    <property type="protein sequence ID" value="KAK9268876.1"/>
    <property type="molecule type" value="Genomic_DNA"/>
</dbReference>
<reference evidence="2 3" key="1">
    <citation type="journal article" date="2024" name="Plant J.">
        <title>Genome sequences and population genomics reveal climatic adaptation and genomic divergence between two closely related sweetgum species.</title>
        <authorList>
            <person name="Xu W.Q."/>
            <person name="Ren C.Q."/>
            <person name="Zhang X.Y."/>
            <person name="Comes H.P."/>
            <person name="Liu X.H."/>
            <person name="Li Y.G."/>
            <person name="Kettle C.J."/>
            <person name="Jalonen R."/>
            <person name="Gaisberger H."/>
            <person name="Ma Y.Z."/>
            <person name="Qiu Y.X."/>
        </authorList>
    </citation>
    <scope>NUCLEOTIDE SEQUENCE [LARGE SCALE GENOMIC DNA]</scope>
    <source>
        <strain evidence="2">Hangzhou</strain>
    </source>
</reference>
<dbReference type="AlphaFoldDB" id="A0AAP0R7V7"/>
<dbReference type="Gene3D" id="3.40.50.1820">
    <property type="entry name" value="alpha/beta hydrolase"/>
    <property type="match status" value="2"/>
</dbReference>
<comment type="caution">
    <text evidence="2">The sequence shown here is derived from an EMBL/GenBank/DDBJ whole genome shotgun (WGS) entry which is preliminary data.</text>
</comment>
<dbReference type="GO" id="GO:0004185">
    <property type="term" value="F:serine-type carboxypeptidase activity"/>
    <property type="evidence" value="ECO:0007669"/>
    <property type="project" value="InterPro"/>
</dbReference>
<evidence type="ECO:0000313" key="2">
    <source>
        <dbReference type="EMBL" id="KAK9268876.1"/>
    </source>
</evidence>
<dbReference type="GO" id="GO:0006508">
    <property type="term" value="P:proteolysis"/>
    <property type="evidence" value="ECO:0007669"/>
    <property type="project" value="InterPro"/>
</dbReference>
<dbReference type="InterPro" id="IPR029058">
    <property type="entry name" value="AB_hydrolase_fold"/>
</dbReference>
<organism evidence="2 3">
    <name type="scientific">Liquidambar formosana</name>
    <name type="common">Formosan gum</name>
    <dbReference type="NCBI Taxonomy" id="63359"/>
    <lineage>
        <taxon>Eukaryota</taxon>
        <taxon>Viridiplantae</taxon>
        <taxon>Streptophyta</taxon>
        <taxon>Embryophyta</taxon>
        <taxon>Tracheophyta</taxon>
        <taxon>Spermatophyta</taxon>
        <taxon>Magnoliopsida</taxon>
        <taxon>eudicotyledons</taxon>
        <taxon>Gunneridae</taxon>
        <taxon>Pentapetalae</taxon>
        <taxon>Saxifragales</taxon>
        <taxon>Altingiaceae</taxon>
        <taxon>Liquidambar</taxon>
    </lineage>
</organism>
<evidence type="ECO:0000313" key="3">
    <source>
        <dbReference type="Proteomes" id="UP001415857"/>
    </source>
</evidence>
<dbReference type="SUPFAM" id="SSF53474">
    <property type="entry name" value="alpha/beta-Hydrolases"/>
    <property type="match status" value="1"/>
</dbReference>
<evidence type="ECO:0000256" key="1">
    <source>
        <dbReference type="ARBA" id="ARBA00009431"/>
    </source>
</evidence>
<evidence type="ECO:0008006" key="4">
    <source>
        <dbReference type="Google" id="ProtNLM"/>
    </source>
</evidence>